<feature type="transmembrane region" description="Helical" evidence="1">
    <location>
        <begin position="38"/>
        <end position="61"/>
    </location>
</feature>
<dbReference type="EMBL" id="JAOEGN010000025">
    <property type="protein sequence ID" value="MCU0105726.1"/>
    <property type="molecule type" value="Genomic_DNA"/>
</dbReference>
<sequence length="206" mass="23940">MVYSKTAFYFRSIYLIFGAIGLFLATEITTGSFNKGFFVYYTNLSNLIAFGLMVHIWLLTYQSLKGKQVVFKYPTIRFVITILILVTVIIYNTLLGNLFDPSYWRVRNVIMHLVGPLLVVLDYMLFTKRNTVSWKAIGYSLVLPYAYVVCTLIIGLFTHTYPYFFLDVNEIGYLGVLGWVFMLTIGFIFLSSMLILYNKKNEKYKK</sequence>
<feature type="transmembrane region" description="Helical" evidence="1">
    <location>
        <begin position="73"/>
        <end position="94"/>
    </location>
</feature>
<feature type="transmembrane region" description="Helical" evidence="1">
    <location>
        <begin position="7"/>
        <end position="26"/>
    </location>
</feature>
<accession>A0ABT2PXP3</accession>
<keyword evidence="3" id="KW-1185">Reference proteome</keyword>
<comment type="caution">
    <text evidence="2">The sequence shown here is derived from an EMBL/GenBank/DDBJ whole genome shotgun (WGS) entry which is preliminary data.</text>
</comment>
<dbReference type="RefSeq" id="WP_262097045.1">
    <property type="nucleotide sequence ID" value="NZ_JAOEGN010000025.1"/>
</dbReference>
<feature type="transmembrane region" description="Helical" evidence="1">
    <location>
        <begin position="171"/>
        <end position="197"/>
    </location>
</feature>
<reference evidence="3" key="1">
    <citation type="submission" date="2023-07" db="EMBL/GenBank/DDBJ databases">
        <title>Novel Mycoplasma species identified in domestic and wild animals.</title>
        <authorList>
            <person name="Volokhov D.V."/>
            <person name="Furtak V.A."/>
            <person name="Zagorodnyaya T.A."/>
        </authorList>
    </citation>
    <scope>NUCLEOTIDE SEQUENCE [LARGE SCALE GENOMIC DNA]</scope>
    <source>
        <strain evidence="3">92-19</strain>
    </source>
</reference>
<protein>
    <submittedName>
        <fullName evidence="2">Pr6Pr family membrane protein</fullName>
    </submittedName>
</protein>
<dbReference type="Proteomes" id="UP001209076">
    <property type="component" value="Unassembled WGS sequence"/>
</dbReference>
<feature type="transmembrane region" description="Helical" evidence="1">
    <location>
        <begin position="106"/>
        <end position="125"/>
    </location>
</feature>
<evidence type="ECO:0000313" key="3">
    <source>
        <dbReference type="Proteomes" id="UP001209076"/>
    </source>
</evidence>
<keyword evidence="1" id="KW-0812">Transmembrane</keyword>
<keyword evidence="1" id="KW-1133">Transmembrane helix</keyword>
<gene>
    <name evidence="2" type="ORF">N7603_08675</name>
</gene>
<organism evidence="2 3">
    <name type="scientific">Paracholeplasma vituli</name>
    <dbReference type="NCBI Taxonomy" id="69473"/>
    <lineage>
        <taxon>Bacteria</taxon>
        <taxon>Bacillati</taxon>
        <taxon>Mycoplasmatota</taxon>
        <taxon>Mollicutes</taxon>
        <taxon>Acholeplasmatales</taxon>
        <taxon>Acholeplasmataceae</taxon>
        <taxon>Paracholeplasma</taxon>
    </lineage>
</organism>
<feature type="transmembrane region" description="Helical" evidence="1">
    <location>
        <begin position="137"/>
        <end position="159"/>
    </location>
</feature>
<keyword evidence="1" id="KW-0472">Membrane</keyword>
<evidence type="ECO:0000313" key="2">
    <source>
        <dbReference type="EMBL" id="MCU0105726.1"/>
    </source>
</evidence>
<name>A0ABT2PXP3_9MOLU</name>
<dbReference type="InterPro" id="IPR049713">
    <property type="entry name" value="Pr6Pr-like"/>
</dbReference>
<proteinExistence type="predicted"/>
<dbReference type="NCBIfam" id="NF038065">
    <property type="entry name" value="Pr6Pr"/>
    <property type="match status" value="1"/>
</dbReference>
<evidence type="ECO:0000256" key="1">
    <source>
        <dbReference type="SAM" id="Phobius"/>
    </source>
</evidence>